<evidence type="ECO:0000256" key="6">
    <source>
        <dbReference type="ARBA" id="ARBA00023242"/>
    </source>
</evidence>
<dbReference type="Proteomes" id="UP000094389">
    <property type="component" value="Unassembled WGS sequence"/>
</dbReference>
<keyword evidence="6" id="KW-0539">Nucleus</keyword>
<keyword evidence="13" id="KW-1185">Reference proteome</keyword>
<dbReference type="CDD" id="cd07973">
    <property type="entry name" value="Spt4"/>
    <property type="match status" value="1"/>
</dbReference>
<comment type="similarity">
    <text evidence="3">Belongs to the SPT4 family.</text>
</comment>
<reference evidence="10" key="1">
    <citation type="submission" date="2014-12" db="EMBL/GenBank/DDBJ databases">
        <authorList>
            <person name="Jaenicke S."/>
        </authorList>
    </citation>
    <scope>NUCLEOTIDE SEQUENCE [LARGE SCALE GENOMIC DNA]</scope>
    <source>
        <strain evidence="10">CBS1600</strain>
    </source>
</reference>
<dbReference type="GO" id="GO:0008270">
    <property type="term" value="F:zinc ion binding"/>
    <property type="evidence" value="ECO:0007669"/>
    <property type="project" value="InterPro"/>
</dbReference>
<reference evidence="11 13" key="3">
    <citation type="journal article" date="2016" name="Proc. Natl. Acad. Sci. U.S.A.">
        <title>Comparative genomics of biotechnologically important yeasts.</title>
        <authorList>
            <person name="Riley R."/>
            <person name="Haridas S."/>
            <person name="Wolfe K.H."/>
            <person name="Lopes M.R."/>
            <person name="Hittinger C.T."/>
            <person name="Goeker M."/>
            <person name="Salamov A.A."/>
            <person name="Wisecaver J.H."/>
            <person name="Long T.M."/>
            <person name="Calvey C.H."/>
            <person name="Aerts A.L."/>
            <person name="Barry K.W."/>
            <person name="Choi C."/>
            <person name="Clum A."/>
            <person name="Coughlan A.Y."/>
            <person name="Deshpande S."/>
            <person name="Douglass A.P."/>
            <person name="Hanson S.J."/>
            <person name="Klenk H.-P."/>
            <person name="LaButti K.M."/>
            <person name="Lapidus A."/>
            <person name="Lindquist E.A."/>
            <person name="Lipzen A.M."/>
            <person name="Meier-Kolthoff J.P."/>
            <person name="Ohm R.A."/>
            <person name="Otillar R.P."/>
            <person name="Pangilinan J.L."/>
            <person name="Peng Y."/>
            <person name="Rokas A."/>
            <person name="Rosa C.A."/>
            <person name="Scheuner C."/>
            <person name="Sibirny A.A."/>
            <person name="Slot J.C."/>
            <person name="Stielow J.B."/>
            <person name="Sun H."/>
            <person name="Kurtzman C.P."/>
            <person name="Blackwell M."/>
            <person name="Grigoriev I.V."/>
            <person name="Jeffries T.W."/>
        </authorList>
    </citation>
    <scope>NUCLEOTIDE SEQUENCE [LARGE SCALE GENOMIC DNA]</scope>
    <source>
        <strain evidence="13">ATCC 18201 / CBS 1600 / BCRC 20928 / JCM 3617 / NBRC 0987 / NRRL Y-1542</strain>
        <strain evidence="11">NRRL Y-1542</strain>
    </source>
</reference>
<dbReference type="EMBL" id="KV453925">
    <property type="protein sequence ID" value="ODV75805.1"/>
    <property type="molecule type" value="Genomic_DNA"/>
</dbReference>
<dbReference type="GO" id="GO:0000993">
    <property type="term" value="F:RNA polymerase II complex binding"/>
    <property type="evidence" value="ECO:0007669"/>
    <property type="project" value="TreeGrafter"/>
</dbReference>
<gene>
    <name evidence="10" type="primary">SPT4</name>
    <name evidence="10" type="ORF">BN1211_0400</name>
    <name evidence="11" type="ORF">CYBJADRAFT_133498</name>
</gene>
<evidence type="ECO:0000313" key="12">
    <source>
        <dbReference type="Proteomes" id="UP000038830"/>
    </source>
</evidence>
<accession>A0A0H5BYF4</accession>
<dbReference type="PANTHER" id="PTHR12882:SF1">
    <property type="entry name" value="TRANSCRIPTION ELONGATION FACTOR SPT4"/>
    <property type="match status" value="1"/>
</dbReference>
<dbReference type="GeneID" id="30987504"/>
<dbReference type="InterPro" id="IPR038510">
    <property type="entry name" value="Spt4_sf"/>
</dbReference>
<organism evidence="10 12">
    <name type="scientific">Cyberlindnera jadinii (strain ATCC 18201 / CBS 1600 / BCRC 20928 / JCM 3617 / NBRC 0987 / NRRL Y-1542)</name>
    <name type="common">Torula yeast</name>
    <name type="synonym">Candida utilis</name>
    <dbReference type="NCBI Taxonomy" id="983966"/>
    <lineage>
        <taxon>Eukaryota</taxon>
        <taxon>Fungi</taxon>
        <taxon>Dikarya</taxon>
        <taxon>Ascomycota</taxon>
        <taxon>Saccharomycotina</taxon>
        <taxon>Saccharomycetes</taxon>
        <taxon>Phaffomycetales</taxon>
        <taxon>Phaffomycetaceae</taxon>
        <taxon>Cyberlindnera</taxon>
    </lineage>
</organism>
<dbReference type="GO" id="GO:0000775">
    <property type="term" value="C:chromosome, centromeric region"/>
    <property type="evidence" value="ECO:0007669"/>
    <property type="project" value="UniProtKB-SubCell"/>
</dbReference>
<dbReference type="InterPro" id="IPR009287">
    <property type="entry name" value="Spt4"/>
</dbReference>
<dbReference type="InterPro" id="IPR022800">
    <property type="entry name" value="Spt4/RpoE2_Znf"/>
</dbReference>
<dbReference type="SUPFAM" id="SSF63393">
    <property type="entry name" value="RNA polymerase subunits"/>
    <property type="match status" value="1"/>
</dbReference>
<dbReference type="Pfam" id="PF06093">
    <property type="entry name" value="Spt4"/>
    <property type="match status" value="1"/>
</dbReference>
<evidence type="ECO:0000256" key="1">
    <source>
        <dbReference type="ARBA" id="ARBA00004123"/>
    </source>
</evidence>
<dbReference type="GO" id="GO:0006355">
    <property type="term" value="P:regulation of DNA-templated transcription"/>
    <property type="evidence" value="ECO:0007669"/>
    <property type="project" value="InterPro"/>
</dbReference>
<evidence type="ECO:0000313" key="11">
    <source>
        <dbReference type="EMBL" id="ODV75805.1"/>
    </source>
</evidence>
<dbReference type="SMART" id="SM01389">
    <property type="entry name" value="Spt4"/>
    <property type="match status" value="1"/>
</dbReference>
<name>A0A0H5BYF4_CYBJN</name>
<keyword evidence="5" id="KW-0804">Transcription</keyword>
<dbReference type="STRING" id="983966.A0A0H5BYF4"/>
<dbReference type="OMA" id="FDGMIAV"/>
<dbReference type="Gene3D" id="3.30.40.210">
    <property type="match status" value="1"/>
</dbReference>
<evidence type="ECO:0000256" key="5">
    <source>
        <dbReference type="ARBA" id="ARBA00023163"/>
    </source>
</evidence>
<dbReference type="PANTHER" id="PTHR12882">
    <property type="entry name" value="SUPPRESSOR OF TY 4"/>
    <property type="match status" value="1"/>
</dbReference>
<proteinExistence type="inferred from homology"/>
<evidence type="ECO:0000256" key="8">
    <source>
        <dbReference type="ARBA" id="ARBA00029869"/>
    </source>
</evidence>
<dbReference type="Proteomes" id="UP000038830">
    <property type="component" value="Unassembled WGS sequence"/>
</dbReference>
<evidence type="ECO:0000313" key="10">
    <source>
        <dbReference type="EMBL" id="CEP20515.1"/>
    </source>
</evidence>
<evidence type="ECO:0000256" key="3">
    <source>
        <dbReference type="ARBA" id="ARBA00010464"/>
    </source>
</evidence>
<dbReference type="GO" id="GO:0032044">
    <property type="term" value="C:DSIF complex"/>
    <property type="evidence" value="ECO:0007669"/>
    <property type="project" value="TreeGrafter"/>
</dbReference>
<dbReference type="EMBL" id="CDQK01000001">
    <property type="protein sequence ID" value="CEP20515.1"/>
    <property type="molecule type" value="Genomic_DNA"/>
</dbReference>
<dbReference type="InterPro" id="IPR029040">
    <property type="entry name" value="RPABC4/Spt4"/>
</dbReference>
<feature type="domain" description="Spt4/RpoE2 zinc finger" evidence="9">
    <location>
        <begin position="4"/>
        <end position="75"/>
    </location>
</feature>
<evidence type="ECO:0000256" key="2">
    <source>
        <dbReference type="ARBA" id="ARBA00004584"/>
    </source>
</evidence>
<dbReference type="GO" id="GO:0140673">
    <property type="term" value="P:transcription elongation-coupled chromatin remodeling"/>
    <property type="evidence" value="ECO:0007669"/>
    <property type="project" value="InterPro"/>
</dbReference>
<evidence type="ECO:0000313" key="13">
    <source>
        <dbReference type="Proteomes" id="UP000094389"/>
    </source>
</evidence>
<keyword evidence="7" id="KW-0137">Centromere</keyword>
<protein>
    <recommendedName>
        <fullName evidence="4">Transcription elongation factor SPT4</fullName>
    </recommendedName>
    <alternativeName>
        <fullName evidence="8">Chromatin elongation factor SPT4</fullName>
    </alternativeName>
</protein>
<evidence type="ECO:0000256" key="4">
    <source>
        <dbReference type="ARBA" id="ARBA00020182"/>
    </source>
</evidence>
<dbReference type="OrthoDB" id="248751at2759"/>
<evidence type="ECO:0000256" key="7">
    <source>
        <dbReference type="ARBA" id="ARBA00023328"/>
    </source>
</evidence>
<comment type="subcellular location">
    <subcellularLocation>
        <location evidence="2">Chromosome</location>
        <location evidence="2">Centromere</location>
    </subcellularLocation>
    <subcellularLocation>
        <location evidence="1">Nucleus</location>
    </subcellularLocation>
</comment>
<evidence type="ECO:0000259" key="9">
    <source>
        <dbReference type="SMART" id="SM01389"/>
    </source>
</evidence>
<dbReference type="RefSeq" id="XP_020072844.1">
    <property type="nucleotide sequence ID" value="XM_020213108.1"/>
</dbReference>
<dbReference type="PIRSF" id="PIRSF025023">
    <property type="entry name" value="Spt4"/>
    <property type="match status" value="1"/>
</dbReference>
<dbReference type="AlphaFoldDB" id="A0A0H5BYF4"/>
<accession>A0A1E4S8G4</accession>
<reference evidence="12" key="2">
    <citation type="journal article" date="2015" name="J. Biotechnol.">
        <title>The structure of the Cyberlindnera jadinii genome and its relation to Candida utilis analyzed by the occurrence of single nucleotide polymorphisms.</title>
        <authorList>
            <person name="Rupp O."/>
            <person name="Brinkrolf K."/>
            <person name="Buerth C."/>
            <person name="Kunigo M."/>
            <person name="Schneider J."/>
            <person name="Jaenicke S."/>
            <person name="Goesmann A."/>
            <person name="Puehler A."/>
            <person name="Jaeger K.-E."/>
            <person name="Ernst J.F."/>
        </authorList>
    </citation>
    <scope>NUCLEOTIDE SEQUENCE [LARGE SCALE GENOMIC DNA]</scope>
    <source>
        <strain evidence="12">ATCC 18201 / CBS 1600 / BCRC 20928 / JCM 3617 / NBRC 0987 / NRRL Y-1542</strain>
    </source>
</reference>
<sequence>MSSNRACMLCGIVEPAKRFQEEGCPNCVDVLDIGLSTTSPTFEGLVAIGEPDKSWVAKWLRVSNYIPGLYAVKVQGRLPREFAENIPNYRPRDGSVMD</sequence>